<evidence type="ECO:0000259" key="2">
    <source>
        <dbReference type="PROSITE" id="PS01186"/>
    </source>
</evidence>
<dbReference type="InParanoid" id="D3BBN3"/>
<dbReference type="AlphaFoldDB" id="D3BBN3"/>
<dbReference type="InterPro" id="IPR053331">
    <property type="entry name" value="EGF-like_comC"/>
</dbReference>
<dbReference type="Gene3D" id="2.10.25.10">
    <property type="entry name" value="Laminin"/>
    <property type="match status" value="1"/>
</dbReference>
<protein>
    <recommendedName>
        <fullName evidence="2">EGF-like domain-containing protein</fullName>
    </recommendedName>
</protein>
<sequence length="959" mass="106487">MTGVSLANLELNSIRWLIQQYQVNWNITGNTCEDITINNPDGGNLFCETVGERQSILSINIKTGSPVYHGSPDNIPALIFPNLFLFSIDSTIPPLNDSFNILSLLDNQYNDIKLENIALLNMNVTVPTNFPSNLLFLSQFVIRNSALYSDISFATLLNSTTRYLTLSDISFVTGYSLKIDSNITYQNIQTITITNVNVIEANGLLKVSQNIFPSLYYLVIEFKIPENVTVDSMALSALSVTNGLVTIEDQLNLTTIEFKTSAVSITDFSKYPNLKSLEIQACTQPLLKASGLTNLLVNNSLVPNMPDDSWFSPYFSLSLLNTRTYGHLMDFSALSPTSIVILGIQNATSQLYPSLCFVSQVYLVDTTLVDPFVPECFYCYWTELMNKLPANTPPIPAGFNCNITLESNGYNLADNYQTEISIAGNNLGYGRDTTLGLFILKTNKLFQYTINQPAGRANISFSRSRGYNFEIFWGPKLTVSFIQTQNLFTGDLLVRLYGIFNTFAPLQVSIGSQKSICPISFLSTYELNCLIPSYSTSEPQSISIDDTLTIQRLYSAPELNVTSVSSISNEGGDLMITGNFGPNPYNVSAWISFNESIPCNTTSLNATHLICSVPALQENIVHPLRIYANGYNVSREMFISKQDCISTRTGASICSGNGKCVAGRCQCLFGYGGHFCESKLMSNVIVSPNSTTPAPTMVVREGLNFTFNLVAIQELNPLDEIIQELFTKEWIHNEVVTSELTRATYQLHRPAGSMERVTAIIEHSPNQRELEFAGQKTIYSPHSIKLAVNIGSWPFQDRLNKLRVLLESKVTVDDNECDKLVVESNDNAKIDYIRMSIGSVSLYGRFLPYAEADNHTIGIVNQQVNSTSDTLLVGMVLPYCQECAIDPDFSVLMSNTDDNIDHCDSSNKMPPWKLATIITVVSAAVVSAIVTTIIIMKKKNRFKRESKIMRKRLNTVVNQ</sequence>
<dbReference type="PROSITE" id="PS01186">
    <property type="entry name" value="EGF_2"/>
    <property type="match status" value="1"/>
</dbReference>
<dbReference type="RefSeq" id="XP_020433184.1">
    <property type="nucleotide sequence ID" value="XM_020576772.1"/>
</dbReference>
<proteinExistence type="predicted"/>
<evidence type="ECO:0000313" key="3">
    <source>
        <dbReference type="EMBL" id="EFA81066.1"/>
    </source>
</evidence>
<comment type="caution">
    <text evidence="3">The sequence shown here is derived from an EMBL/GenBank/DDBJ whole genome shotgun (WGS) entry which is preliminary data.</text>
</comment>
<dbReference type="InterPro" id="IPR054484">
    <property type="entry name" value="ComC_SSD"/>
</dbReference>
<keyword evidence="1" id="KW-1133">Transmembrane helix</keyword>
<feature type="transmembrane region" description="Helical" evidence="1">
    <location>
        <begin position="912"/>
        <end position="936"/>
    </location>
</feature>
<keyword evidence="1" id="KW-0812">Transmembrane</keyword>
<feature type="domain" description="EGF-like" evidence="2">
    <location>
        <begin position="665"/>
        <end position="676"/>
    </location>
</feature>
<organism evidence="3 4">
    <name type="scientific">Heterostelium pallidum (strain ATCC 26659 / Pp 5 / PN500)</name>
    <name type="common">Cellular slime mold</name>
    <name type="synonym">Polysphondylium pallidum</name>
    <dbReference type="NCBI Taxonomy" id="670386"/>
    <lineage>
        <taxon>Eukaryota</taxon>
        <taxon>Amoebozoa</taxon>
        <taxon>Evosea</taxon>
        <taxon>Eumycetozoa</taxon>
        <taxon>Dictyostelia</taxon>
        <taxon>Acytosteliales</taxon>
        <taxon>Acytosteliaceae</taxon>
        <taxon>Heterostelium</taxon>
    </lineage>
</organism>
<reference evidence="3 4" key="1">
    <citation type="journal article" date="2011" name="Genome Res.">
        <title>Phylogeny-wide analysis of social amoeba genomes highlights ancient origins for complex intercellular communication.</title>
        <authorList>
            <person name="Heidel A.J."/>
            <person name="Lawal H.M."/>
            <person name="Felder M."/>
            <person name="Schilde C."/>
            <person name="Helps N.R."/>
            <person name="Tunggal B."/>
            <person name="Rivero F."/>
            <person name="John U."/>
            <person name="Schleicher M."/>
            <person name="Eichinger L."/>
            <person name="Platzer M."/>
            <person name="Noegel A.A."/>
            <person name="Schaap P."/>
            <person name="Gloeckner G."/>
        </authorList>
    </citation>
    <scope>NUCLEOTIDE SEQUENCE [LARGE SCALE GENOMIC DNA]</scope>
    <source>
        <strain evidence="4">ATCC 26659 / Pp 5 / PN500</strain>
    </source>
</reference>
<dbReference type="Pfam" id="PF22933">
    <property type="entry name" value="ComC_SSD"/>
    <property type="match status" value="1"/>
</dbReference>
<dbReference type="PANTHER" id="PTHR24032">
    <property type="entry name" value="EGF-LIKE DOMAIN-CONTAINING PROTEIN-RELATED-RELATED"/>
    <property type="match status" value="1"/>
</dbReference>
<keyword evidence="1" id="KW-0472">Membrane</keyword>
<dbReference type="Proteomes" id="UP000001396">
    <property type="component" value="Unassembled WGS sequence"/>
</dbReference>
<evidence type="ECO:0000313" key="4">
    <source>
        <dbReference type="Proteomes" id="UP000001396"/>
    </source>
</evidence>
<dbReference type="PANTHER" id="PTHR24032:SF16">
    <property type="entry name" value="EGF-LIKE DOMAIN-CONTAINING PROTEIN"/>
    <property type="match status" value="1"/>
</dbReference>
<name>D3BBN3_HETP5</name>
<dbReference type="InterPro" id="IPR000742">
    <property type="entry name" value="EGF"/>
</dbReference>
<gene>
    <name evidence="3" type="ORF">PPL_05902</name>
</gene>
<dbReference type="EMBL" id="ADBJ01000026">
    <property type="protein sequence ID" value="EFA81066.1"/>
    <property type="molecule type" value="Genomic_DNA"/>
</dbReference>
<dbReference type="GeneID" id="31361386"/>
<accession>D3BBN3</accession>
<keyword evidence="4" id="KW-1185">Reference proteome</keyword>
<evidence type="ECO:0000256" key="1">
    <source>
        <dbReference type="SAM" id="Phobius"/>
    </source>
</evidence>